<feature type="signal peptide" evidence="1">
    <location>
        <begin position="1"/>
        <end position="15"/>
    </location>
</feature>
<dbReference type="EMBL" id="KP406774">
    <property type="protein sequence ID" value="AKP99428.1"/>
    <property type="molecule type" value="mRNA"/>
</dbReference>
<name>A0A0H4T2H4_SPOEX</name>
<evidence type="ECO:0000256" key="1">
    <source>
        <dbReference type="SAM" id="SignalP"/>
    </source>
</evidence>
<dbReference type="CDD" id="cd00037">
    <property type="entry name" value="CLECT"/>
    <property type="match status" value="1"/>
</dbReference>
<dbReference type="Pfam" id="PF00059">
    <property type="entry name" value="Lectin_C"/>
    <property type="match status" value="1"/>
</dbReference>
<dbReference type="InterPro" id="IPR016187">
    <property type="entry name" value="CTDL_fold"/>
</dbReference>
<evidence type="ECO:0000313" key="3">
    <source>
        <dbReference type="EMBL" id="AKP99428.1"/>
    </source>
</evidence>
<dbReference type="SUPFAM" id="SSF56436">
    <property type="entry name" value="C-type lectin-like"/>
    <property type="match status" value="1"/>
</dbReference>
<accession>A0A0H4T2H4</accession>
<feature type="chain" id="PRO_5012090910" evidence="1">
    <location>
        <begin position="16"/>
        <end position="168"/>
    </location>
</feature>
<protein>
    <submittedName>
        <fullName evidence="3">BLL6</fullName>
    </submittedName>
</protein>
<dbReference type="InterPro" id="IPR001304">
    <property type="entry name" value="C-type_lectin-like"/>
</dbReference>
<reference evidence="3" key="1">
    <citation type="submission" date="2015-01" db="EMBL/GenBank/DDBJ databases">
        <title>Acquisition and domestication of bracovirus genes by Lepidoptera.</title>
        <authorList>
            <person name="Gasmi L."/>
            <person name="Jakubowska A.K."/>
            <person name="Herrero S."/>
        </authorList>
    </citation>
    <scope>NUCLEOTIDE SEQUENCE</scope>
</reference>
<organism evidence="3">
    <name type="scientific">Spodoptera exigua</name>
    <name type="common">Beet armyworm</name>
    <name type="synonym">Noctua fulgens</name>
    <dbReference type="NCBI Taxonomy" id="7107"/>
    <lineage>
        <taxon>Eukaryota</taxon>
        <taxon>Metazoa</taxon>
        <taxon>Ecdysozoa</taxon>
        <taxon>Arthropoda</taxon>
        <taxon>Hexapoda</taxon>
        <taxon>Insecta</taxon>
        <taxon>Pterygota</taxon>
        <taxon>Neoptera</taxon>
        <taxon>Endopterygota</taxon>
        <taxon>Lepidoptera</taxon>
        <taxon>Glossata</taxon>
        <taxon>Ditrysia</taxon>
        <taxon>Noctuoidea</taxon>
        <taxon>Noctuidae</taxon>
        <taxon>Amphipyrinae</taxon>
        <taxon>Spodoptera</taxon>
    </lineage>
</organism>
<gene>
    <name evidence="3" type="primary">BLL6</name>
</gene>
<dbReference type="InterPro" id="IPR016186">
    <property type="entry name" value="C-type_lectin-like/link_sf"/>
</dbReference>
<proteinExistence type="evidence at transcript level"/>
<evidence type="ECO:0000259" key="2">
    <source>
        <dbReference type="Pfam" id="PF00059"/>
    </source>
</evidence>
<feature type="domain" description="C-type lectin" evidence="2">
    <location>
        <begin position="44"/>
        <end position="130"/>
    </location>
</feature>
<dbReference type="Gene3D" id="3.10.100.10">
    <property type="entry name" value="Mannose-Binding Protein A, subunit A"/>
    <property type="match status" value="1"/>
</dbReference>
<dbReference type="AlphaFoldDB" id="A0A0H4T2H4"/>
<keyword evidence="1" id="KW-0732">Signal</keyword>
<sequence length="168" mass="18791">MIKSIYLMLLPVVLGTFLPDDKSYPNLGPQNTETQVITFHRDAATFDEAQKICKQNGGRIAVITSSAQEAALVQIFKTSGPVINASYGWNLQAFIGIQYSQSGQWQTLDGKPAPYLNWSRNAVVVCCYKEAWTMCSVTSNSLSSAKKYRKKSSLVIAMFRFRFFLNIV</sequence>